<evidence type="ECO:0008006" key="3">
    <source>
        <dbReference type="Google" id="ProtNLM"/>
    </source>
</evidence>
<evidence type="ECO:0000313" key="2">
    <source>
        <dbReference type="Proteomes" id="UP000176603"/>
    </source>
</evidence>
<proteinExistence type="predicted"/>
<sequence length="148" mass="17415">MHVRRNNRRRRGAESPFWSSEQREIQAVKLGRQNERAVVNALNTRWEAPLWFLGCHISSKKQDRDGIDVVIQTMDVGELLLQVKSSDCGRRWFLLEERERGLDRPIAVVIVREGRDTKDDIRRKVLRELHPLRNRCIRLARESIPVAI</sequence>
<dbReference type="AlphaFoldDB" id="A0A1F7UKL1"/>
<reference evidence="1 2" key="1">
    <citation type="journal article" date="2016" name="Nat. Commun.">
        <title>Thousands of microbial genomes shed light on interconnected biogeochemical processes in an aquifer system.</title>
        <authorList>
            <person name="Anantharaman K."/>
            <person name="Brown C.T."/>
            <person name="Hug L.A."/>
            <person name="Sharon I."/>
            <person name="Castelle C.J."/>
            <person name="Probst A.J."/>
            <person name="Thomas B.C."/>
            <person name="Singh A."/>
            <person name="Wilkins M.J."/>
            <person name="Karaoz U."/>
            <person name="Brodie E.L."/>
            <person name="Williams K.H."/>
            <person name="Hubbard S.S."/>
            <person name="Banfield J.F."/>
        </authorList>
    </citation>
    <scope>NUCLEOTIDE SEQUENCE [LARGE SCALE GENOMIC DNA]</scope>
</reference>
<comment type="caution">
    <text evidence="1">The sequence shown here is derived from an EMBL/GenBank/DDBJ whole genome shotgun (WGS) entry which is preliminary data.</text>
</comment>
<protein>
    <recommendedName>
        <fullName evidence="3">DUF4365 domain-containing protein</fullName>
    </recommendedName>
</protein>
<organism evidence="1 2">
    <name type="scientific">Candidatus Uhrbacteria bacterium RIFCSPHIGHO2_12_FULL_60_25</name>
    <dbReference type="NCBI Taxonomy" id="1802399"/>
    <lineage>
        <taxon>Bacteria</taxon>
        <taxon>Candidatus Uhriibacteriota</taxon>
    </lineage>
</organism>
<dbReference type="Proteomes" id="UP000176603">
    <property type="component" value="Unassembled WGS sequence"/>
</dbReference>
<evidence type="ECO:0000313" key="1">
    <source>
        <dbReference type="EMBL" id="OGL78274.1"/>
    </source>
</evidence>
<dbReference type="STRING" id="1802399.A3E39_03865"/>
<accession>A0A1F7UKL1</accession>
<dbReference type="EMBL" id="MGEH01000035">
    <property type="protein sequence ID" value="OGL78274.1"/>
    <property type="molecule type" value="Genomic_DNA"/>
</dbReference>
<gene>
    <name evidence="1" type="ORF">A3E39_03865</name>
</gene>
<name>A0A1F7UKL1_9BACT</name>